<accession>A0ABW4W1Y4</accession>
<proteinExistence type="predicted"/>
<dbReference type="InterPro" id="IPR000835">
    <property type="entry name" value="HTH_MarR-typ"/>
</dbReference>
<evidence type="ECO:0000313" key="3">
    <source>
        <dbReference type="EMBL" id="MFD2045091.1"/>
    </source>
</evidence>
<sequence length="172" mass="19712">MDFIYKQNTVLMVRALYFCMETNWSELGRIHNLSPAQQHILFILSTNGNTLTPSEISEIGCWHISTVTRLLKPLKQRGFITVIQDPKRSKFKKVTITSSGNELFQQIVATIVEQDSFPFEMSHLSKEELDSFLHTGRKILDANKGEMFGEKLFNAKIDGVDYTNINLDEKPL</sequence>
<dbReference type="Proteomes" id="UP001597383">
    <property type="component" value="Unassembled WGS sequence"/>
</dbReference>
<keyword evidence="4" id="KW-1185">Reference proteome</keyword>
<dbReference type="PROSITE" id="PS50995">
    <property type="entry name" value="HTH_MARR_2"/>
    <property type="match status" value="1"/>
</dbReference>
<feature type="domain" description="HTH marR-type" evidence="2">
    <location>
        <begin position="1"/>
        <end position="141"/>
    </location>
</feature>
<organism evidence="3 4">
    <name type="scientific">Ornithinibacillus salinisoli</name>
    <dbReference type="NCBI Taxonomy" id="1848459"/>
    <lineage>
        <taxon>Bacteria</taxon>
        <taxon>Bacillati</taxon>
        <taxon>Bacillota</taxon>
        <taxon>Bacilli</taxon>
        <taxon>Bacillales</taxon>
        <taxon>Bacillaceae</taxon>
        <taxon>Ornithinibacillus</taxon>
    </lineage>
</organism>
<dbReference type="EMBL" id="JBHUHQ010000016">
    <property type="protein sequence ID" value="MFD2045091.1"/>
    <property type="molecule type" value="Genomic_DNA"/>
</dbReference>
<reference evidence="4" key="1">
    <citation type="journal article" date="2019" name="Int. J. Syst. Evol. Microbiol.">
        <title>The Global Catalogue of Microorganisms (GCM) 10K type strain sequencing project: providing services to taxonomists for standard genome sequencing and annotation.</title>
        <authorList>
            <consortium name="The Broad Institute Genomics Platform"/>
            <consortium name="The Broad Institute Genome Sequencing Center for Infectious Disease"/>
            <person name="Wu L."/>
            <person name="Ma J."/>
        </authorList>
    </citation>
    <scope>NUCLEOTIDE SEQUENCE [LARGE SCALE GENOMIC DNA]</scope>
    <source>
        <strain evidence="4">R28</strain>
    </source>
</reference>
<dbReference type="Pfam" id="PF01047">
    <property type="entry name" value="MarR"/>
    <property type="match status" value="1"/>
</dbReference>
<dbReference type="SUPFAM" id="SSF46785">
    <property type="entry name" value="Winged helix' DNA-binding domain"/>
    <property type="match status" value="1"/>
</dbReference>
<evidence type="ECO:0000313" key="4">
    <source>
        <dbReference type="Proteomes" id="UP001597383"/>
    </source>
</evidence>
<gene>
    <name evidence="3" type="ORF">ACFSJF_12495</name>
</gene>
<dbReference type="SMART" id="SM00347">
    <property type="entry name" value="HTH_MARR"/>
    <property type="match status" value="1"/>
</dbReference>
<dbReference type="RefSeq" id="WP_377557704.1">
    <property type="nucleotide sequence ID" value="NZ_JBHUHQ010000016.1"/>
</dbReference>
<dbReference type="Gene3D" id="1.10.10.10">
    <property type="entry name" value="Winged helix-like DNA-binding domain superfamily/Winged helix DNA-binding domain"/>
    <property type="match status" value="1"/>
</dbReference>
<dbReference type="InterPro" id="IPR039422">
    <property type="entry name" value="MarR/SlyA-like"/>
</dbReference>
<protein>
    <submittedName>
        <fullName evidence="3">MarR family winged helix-turn-helix transcriptional regulator</fullName>
    </submittedName>
</protein>
<dbReference type="PANTHER" id="PTHR33164:SF43">
    <property type="entry name" value="HTH-TYPE TRANSCRIPTIONAL REPRESSOR YETL"/>
    <property type="match status" value="1"/>
</dbReference>
<dbReference type="InterPro" id="IPR036390">
    <property type="entry name" value="WH_DNA-bd_sf"/>
</dbReference>
<comment type="caution">
    <text evidence="3">The sequence shown here is derived from an EMBL/GenBank/DDBJ whole genome shotgun (WGS) entry which is preliminary data.</text>
</comment>
<evidence type="ECO:0000256" key="1">
    <source>
        <dbReference type="ARBA" id="ARBA00023125"/>
    </source>
</evidence>
<dbReference type="InterPro" id="IPR036388">
    <property type="entry name" value="WH-like_DNA-bd_sf"/>
</dbReference>
<dbReference type="PANTHER" id="PTHR33164">
    <property type="entry name" value="TRANSCRIPTIONAL REGULATOR, MARR FAMILY"/>
    <property type="match status" value="1"/>
</dbReference>
<keyword evidence="1" id="KW-0238">DNA-binding</keyword>
<name>A0ABW4W1Y4_9BACI</name>
<evidence type="ECO:0000259" key="2">
    <source>
        <dbReference type="PROSITE" id="PS50995"/>
    </source>
</evidence>